<evidence type="ECO:0000256" key="3">
    <source>
        <dbReference type="ARBA" id="ARBA00047175"/>
    </source>
</evidence>
<dbReference type="Gene3D" id="3.90.1150.10">
    <property type="entry name" value="Aspartate Aminotransferase, domain 1"/>
    <property type="match status" value="1"/>
</dbReference>
<evidence type="ECO:0000256" key="8">
    <source>
        <dbReference type="RuleBase" id="RU362118"/>
    </source>
</evidence>
<dbReference type="GO" id="GO:0019346">
    <property type="term" value="P:transsulfuration"/>
    <property type="evidence" value="ECO:0007669"/>
    <property type="project" value="InterPro"/>
</dbReference>
<dbReference type="PIRSF" id="PIRSF001434">
    <property type="entry name" value="CGS"/>
    <property type="match status" value="1"/>
</dbReference>
<evidence type="ECO:0000256" key="4">
    <source>
        <dbReference type="ARBA" id="ARBA00047199"/>
    </source>
</evidence>
<dbReference type="PANTHER" id="PTHR11808">
    <property type="entry name" value="TRANS-SULFURATION ENZYME FAMILY MEMBER"/>
    <property type="match status" value="1"/>
</dbReference>
<sequence length="369" mass="38559">MTQYPEPGGSSDGALYGASTRAVHAGLPDFEQGAPLLGGPVFAAPFHLRGPKDAHEFGYGRDANPTWAALESALGTLEGGTSLVFASGMAAVTATLMTVLEPGDKLVAVQDGYPGVRFVATERLHGVDVQWVSTNTEEIVAAVDGARLVWIETPSNPKLDVCDIATVSAAAHKAGALVAVDNTLATPLGQQPLALGADISMMSGTKTLSGHSDVLVGAVSTRDGELVEALKRWRSQSGSVIGAMEAWLVHRSLATLALRLERSSAGALAVAGALRERGIEVFHPSDHAESAQMLQYGCLVGFVLESEARAQDVLARCRLVAEATSFGGVHATAERRERWGTDDVPPGFIRYSAGIEDPEDLVADLLGAL</sequence>
<evidence type="ECO:0000256" key="1">
    <source>
        <dbReference type="ARBA" id="ARBA00001933"/>
    </source>
</evidence>
<dbReference type="InterPro" id="IPR015424">
    <property type="entry name" value="PyrdxlP-dep_Trfase"/>
</dbReference>
<keyword evidence="9" id="KW-0456">Lyase</keyword>
<comment type="caution">
    <text evidence="9">The sequence shown here is derived from an EMBL/GenBank/DDBJ whole genome shotgun (WGS) entry which is preliminary data.</text>
</comment>
<dbReference type="FunFam" id="3.40.640.10:FF:000046">
    <property type="entry name" value="Cystathionine gamma-lyase"/>
    <property type="match status" value="1"/>
</dbReference>
<dbReference type="GO" id="GO:0018826">
    <property type="term" value="F:methionine gamma-lyase activity"/>
    <property type="evidence" value="ECO:0007669"/>
    <property type="project" value="UniProtKB-EC"/>
</dbReference>
<reference evidence="9 10" key="1">
    <citation type="submission" date="2018-10" db="EMBL/GenBank/DDBJ databases">
        <title>Genomic Encyclopedia of Archaeal and Bacterial Type Strains, Phase II (KMG-II): from individual species to whole genera.</title>
        <authorList>
            <person name="Goeker M."/>
        </authorList>
    </citation>
    <scope>NUCLEOTIDE SEQUENCE [LARGE SCALE GENOMIC DNA]</scope>
    <source>
        <strain evidence="9 10">DSM 14954</strain>
    </source>
</reference>
<gene>
    <name evidence="9" type="ORF">C8N24_3648</name>
</gene>
<dbReference type="InterPro" id="IPR015421">
    <property type="entry name" value="PyrdxlP-dep_Trfase_major"/>
</dbReference>
<dbReference type="GO" id="GO:0047982">
    <property type="term" value="F:homocysteine desulfhydrase activity"/>
    <property type="evidence" value="ECO:0007669"/>
    <property type="project" value="UniProtKB-EC"/>
</dbReference>
<dbReference type="AlphaFoldDB" id="A0A660LF78"/>
<dbReference type="InterPro" id="IPR015422">
    <property type="entry name" value="PyrdxlP-dep_Trfase_small"/>
</dbReference>
<evidence type="ECO:0000256" key="6">
    <source>
        <dbReference type="ARBA" id="ARBA00052699"/>
    </source>
</evidence>
<evidence type="ECO:0000313" key="10">
    <source>
        <dbReference type="Proteomes" id="UP000278962"/>
    </source>
</evidence>
<protein>
    <recommendedName>
        <fullName evidence="3">homocysteine desulfhydrase</fullName>
        <ecNumber evidence="3">4.4.1.2</ecNumber>
    </recommendedName>
    <alternativeName>
        <fullName evidence="4">Homocysteine desulfhydrase</fullName>
    </alternativeName>
</protein>
<comment type="catalytic activity">
    <reaction evidence="6">
        <text>L-methionine + H2O = methanethiol + 2-oxobutanoate + NH4(+)</text>
        <dbReference type="Rhea" id="RHEA:23800"/>
        <dbReference type="ChEBI" id="CHEBI:15377"/>
        <dbReference type="ChEBI" id="CHEBI:16007"/>
        <dbReference type="ChEBI" id="CHEBI:16763"/>
        <dbReference type="ChEBI" id="CHEBI:28938"/>
        <dbReference type="ChEBI" id="CHEBI:57844"/>
        <dbReference type="EC" id="4.4.1.11"/>
    </reaction>
    <physiologicalReaction direction="left-to-right" evidence="6">
        <dbReference type="Rhea" id="RHEA:23801"/>
    </physiologicalReaction>
</comment>
<dbReference type="GO" id="GO:0004123">
    <property type="term" value="F:cystathionine gamma-lyase activity"/>
    <property type="evidence" value="ECO:0007669"/>
    <property type="project" value="TreeGrafter"/>
</dbReference>
<dbReference type="EMBL" id="RBIL01000001">
    <property type="protein sequence ID" value="RKQ93777.1"/>
    <property type="molecule type" value="Genomic_DNA"/>
</dbReference>
<dbReference type="InterPro" id="IPR000277">
    <property type="entry name" value="Cys/Met-Metab_PyrdxlP-dep_enz"/>
</dbReference>
<feature type="modified residue" description="N6-(pyridoxal phosphate)lysine" evidence="7">
    <location>
        <position position="206"/>
    </location>
</feature>
<comment type="cofactor">
    <cofactor evidence="1 8">
        <name>pyridoxal 5'-phosphate</name>
        <dbReference type="ChEBI" id="CHEBI:597326"/>
    </cofactor>
</comment>
<comment type="catalytic activity">
    <reaction evidence="5">
        <text>L-homocysteine + H2O = 2-oxobutanoate + hydrogen sulfide + NH4(+) + H(+)</text>
        <dbReference type="Rhea" id="RHEA:14501"/>
        <dbReference type="ChEBI" id="CHEBI:15377"/>
        <dbReference type="ChEBI" id="CHEBI:15378"/>
        <dbReference type="ChEBI" id="CHEBI:16763"/>
        <dbReference type="ChEBI" id="CHEBI:28938"/>
        <dbReference type="ChEBI" id="CHEBI:29919"/>
        <dbReference type="ChEBI" id="CHEBI:58199"/>
        <dbReference type="EC" id="4.4.1.2"/>
    </reaction>
    <physiologicalReaction direction="left-to-right" evidence="5">
        <dbReference type="Rhea" id="RHEA:14502"/>
    </physiologicalReaction>
</comment>
<dbReference type="Proteomes" id="UP000278962">
    <property type="component" value="Unassembled WGS sequence"/>
</dbReference>
<proteinExistence type="inferred from homology"/>
<comment type="similarity">
    <text evidence="8">Belongs to the trans-sulfuration enzymes family.</text>
</comment>
<dbReference type="GO" id="GO:0030170">
    <property type="term" value="F:pyridoxal phosphate binding"/>
    <property type="evidence" value="ECO:0007669"/>
    <property type="project" value="InterPro"/>
</dbReference>
<name>A0A660LF78_9ACTN</name>
<keyword evidence="2 7" id="KW-0663">Pyridoxal phosphate</keyword>
<dbReference type="Gene3D" id="3.40.640.10">
    <property type="entry name" value="Type I PLP-dependent aspartate aminotransferase-like (Major domain)"/>
    <property type="match status" value="1"/>
</dbReference>
<evidence type="ECO:0000256" key="5">
    <source>
        <dbReference type="ARBA" id="ARBA00048780"/>
    </source>
</evidence>
<evidence type="ECO:0000256" key="7">
    <source>
        <dbReference type="PIRSR" id="PIRSR001434-2"/>
    </source>
</evidence>
<dbReference type="Pfam" id="PF01053">
    <property type="entry name" value="Cys_Met_Meta_PP"/>
    <property type="match status" value="1"/>
</dbReference>
<keyword evidence="10" id="KW-1185">Reference proteome</keyword>
<organism evidence="9 10">
    <name type="scientific">Solirubrobacter pauli</name>
    <dbReference type="NCBI Taxonomy" id="166793"/>
    <lineage>
        <taxon>Bacteria</taxon>
        <taxon>Bacillati</taxon>
        <taxon>Actinomycetota</taxon>
        <taxon>Thermoleophilia</taxon>
        <taxon>Solirubrobacterales</taxon>
        <taxon>Solirubrobacteraceae</taxon>
        <taxon>Solirubrobacter</taxon>
    </lineage>
</organism>
<accession>A0A660LF78</accession>
<evidence type="ECO:0000313" key="9">
    <source>
        <dbReference type="EMBL" id="RKQ93777.1"/>
    </source>
</evidence>
<dbReference type="SUPFAM" id="SSF53383">
    <property type="entry name" value="PLP-dependent transferases"/>
    <property type="match status" value="1"/>
</dbReference>
<dbReference type="GO" id="GO:0005737">
    <property type="term" value="C:cytoplasm"/>
    <property type="evidence" value="ECO:0007669"/>
    <property type="project" value="TreeGrafter"/>
</dbReference>
<dbReference type="GO" id="GO:0019343">
    <property type="term" value="P:cysteine biosynthetic process via cystathionine"/>
    <property type="evidence" value="ECO:0007669"/>
    <property type="project" value="TreeGrafter"/>
</dbReference>
<dbReference type="EC" id="4.4.1.2" evidence="3"/>
<dbReference type="PANTHER" id="PTHR11808:SF85">
    <property type="entry name" value="CYSTATHIONINE GAMMA-LYASE-RELATED"/>
    <property type="match status" value="1"/>
</dbReference>
<dbReference type="NCBIfam" id="NF005758">
    <property type="entry name" value="PRK07582.1"/>
    <property type="match status" value="1"/>
</dbReference>
<dbReference type="RefSeq" id="WP_211340012.1">
    <property type="nucleotide sequence ID" value="NZ_RBIL01000001.1"/>
</dbReference>
<evidence type="ECO:0000256" key="2">
    <source>
        <dbReference type="ARBA" id="ARBA00022898"/>
    </source>
</evidence>